<name>A0A3D4T1F7_9CORY</name>
<dbReference type="GO" id="GO:0000162">
    <property type="term" value="P:L-tryptophan biosynthetic process"/>
    <property type="evidence" value="ECO:0007669"/>
    <property type="project" value="TreeGrafter"/>
</dbReference>
<dbReference type="EMBL" id="DQID01000294">
    <property type="protein sequence ID" value="HCT15372.1"/>
    <property type="molecule type" value="Genomic_DNA"/>
</dbReference>
<proteinExistence type="predicted"/>
<gene>
    <name evidence="3" type="ORF">DIW82_11500</name>
</gene>
<dbReference type="FunFam" id="3.40.50.880:FF:000003">
    <property type="entry name" value="Anthranilate synthase component II"/>
    <property type="match status" value="1"/>
</dbReference>
<dbReference type="PRINTS" id="PR00099">
    <property type="entry name" value="CPSGATASE"/>
</dbReference>
<dbReference type="CDD" id="cd01743">
    <property type="entry name" value="GATase1_Anthranilate_Synthase"/>
    <property type="match status" value="1"/>
</dbReference>
<dbReference type="GO" id="GO:0005829">
    <property type="term" value="C:cytosol"/>
    <property type="evidence" value="ECO:0007669"/>
    <property type="project" value="TreeGrafter"/>
</dbReference>
<dbReference type="Gene3D" id="3.40.50.880">
    <property type="match status" value="1"/>
</dbReference>
<dbReference type="InterPro" id="IPR029062">
    <property type="entry name" value="Class_I_gatase-like"/>
</dbReference>
<sequence>MRILVIDNYDSFVYNLVQYLGELGEDCTVWRNNAAELGAGDTADTAGTALDTALSGFDAILLSPGPGEPAAAGRMPEVISWAVDHRVPLFGVCLGHQAIALHFGGDVIRAGELFHGKTSPVVHDGTGVLAGIPSPFTVARYHSLTVARDSLPDELVVTGEAPSGMIMSMRHRELPVHSVQFHPESVMTEHGHRILANWLAVAGRPVDESQIAALEARHAEAQQATAAVLS</sequence>
<dbReference type="RefSeq" id="WP_273052745.1">
    <property type="nucleotide sequence ID" value="NZ_DAITTW010000080.1"/>
</dbReference>
<protein>
    <submittedName>
        <fullName evidence="3">Anthranilate synthase component II</fullName>
    </submittedName>
</protein>
<evidence type="ECO:0000256" key="1">
    <source>
        <dbReference type="ARBA" id="ARBA00022962"/>
    </source>
</evidence>
<organism evidence="3 4">
    <name type="scientific">Corynebacterium nuruki</name>
    <dbReference type="NCBI Taxonomy" id="1032851"/>
    <lineage>
        <taxon>Bacteria</taxon>
        <taxon>Bacillati</taxon>
        <taxon>Actinomycetota</taxon>
        <taxon>Actinomycetes</taxon>
        <taxon>Mycobacteriales</taxon>
        <taxon>Corynebacteriaceae</taxon>
        <taxon>Corynebacterium</taxon>
    </lineage>
</organism>
<dbReference type="InterPro" id="IPR017926">
    <property type="entry name" value="GATASE"/>
</dbReference>
<dbReference type="InterPro" id="IPR006221">
    <property type="entry name" value="TrpG/PapA_dom"/>
</dbReference>
<dbReference type="PANTHER" id="PTHR43418">
    <property type="entry name" value="MULTIFUNCTIONAL TRYPTOPHAN BIOSYNTHESIS PROTEIN-RELATED"/>
    <property type="match status" value="1"/>
</dbReference>
<dbReference type="GO" id="GO:0004049">
    <property type="term" value="F:anthranilate synthase activity"/>
    <property type="evidence" value="ECO:0007669"/>
    <property type="project" value="TreeGrafter"/>
</dbReference>
<keyword evidence="1" id="KW-0315">Glutamine amidotransferase</keyword>
<feature type="domain" description="Glutamine amidotransferase" evidence="2">
    <location>
        <begin position="4"/>
        <end position="199"/>
    </location>
</feature>
<dbReference type="InterPro" id="IPR050472">
    <property type="entry name" value="Anth_synth/Amidotransfase"/>
</dbReference>
<accession>A0A3D4T1F7</accession>
<dbReference type="PRINTS" id="PR00096">
    <property type="entry name" value="GATASE"/>
</dbReference>
<dbReference type="PROSITE" id="PS51273">
    <property type="entry name" value="GATASE_TYPE_1"/>
    <property type="match status" value="1"/>
</dbReference>
<reference evidence="3 4" key="1">
    <citation type="journal article" date="2018" name="Nat. Biotechnol.">
        <title>A standardized bacterial taxonomy based on genome phylogeny substantially revises the tree of life.</title>
        <authorList>
            <person name="Parks D.H."/>
            <person name="Chuvochina M."/>
            <person name="Waite D.W."/>
            <person name="Rinke C."/>
            <person name="Skarshewski A."/>
            <person name="Chaumeil P.A."/>
            <person name="Hugenholtz P."/>
        </authorList>
    </citation>
    <scope>NUCLEOTIDE SEQUENCE [LARGE SCALE GENOMIC DNA]</scope>
    <source>
        <strain evidence="3">UBA11247</strain>
    </source>
</reference>
<dbReference type="SUPFAM" id="SSF52317">
    <property type="entry name" value="Class I glutamine amidotransferase-like"/>
    <property type="match status" value="1"/>
</dbReference>
<dbReference type="AlphaFoldDB" id="A0A3D4T1F7"/>
<evidence type="ECO:0000313" key="3">
    <source>
        <dbReference type="EMBL" id="HCT15372.1"/>
    </source>
</evidence>
<dbReference type="Proteomes" id="UP000261739">
    <property type="component" value="Unassembled WGS sequence"/>
</dbReference>
<comment type="caution">
    <text evidence="3">The sequence shown here is derived from an EMBL/GenBank/DDBJ whole genome shotgun (WGS) entry which is preliminary data.</text>
</comment>
<dbReference type="STRING" id="863239.GCA_000213935_00844"/>
<evidence type="ECO:0000313" key="4">
    <source>
        <dbReference type="Proteomes" id="UP000261739"/>
    </source>
</evidence>
<evidence type="ECO:0000259" key="2">
    <source>
        <dbReference type="Pfam" id="PF00117"/>
    </source>
</evidence>
<dbReference type="NCBIfam" id="TIGR00566">
    <property type="entry name" value="trpG_papA"/>
    <property type="match status" value="1"/>
</dbReference>
<dbReference type="Pfam" id="PF00117">
    <property type="entry name" value="GATase"/>
    <property type="match status" value="1"/>
</dbReference>
<dbReference type="PANTHER" id="PTHR43418:SF4">
    <property type="entry name" value="MULTIFUNCTIONAL TRYPTOPHAN BIOSYNTHESIS PROTEIN"/>
    <property type="match status" value="1"/>
</dbReference>
<dbReference type="PRINTS" id="PR00097">
    <property type="entry name" value="ANTSNTHASEII"/>
</dbReference>